<dbReference type="Pfam" id="PF00578">
    <property type="entry name" value="AhpC-TSA"/>
    <property type="match status" value="1"/>
</dbReference>
<dbReference type="InterPro" id="IPR036249">
    <property type="entry name" value="Thioredoxin-like_sf"/>
</dbReference>
<evidence type="ECO:0000256" key="11">
    <source>
        <dbReference type="PIRSR" id="PIRSR000239-1"/>
    </source>
</evidence>
<organism evidence="13 14">
    <name type="scientific">Candidatus Aramenus sulfurataquae</name>
    <dbReference type="NCBI Taxonomy" id="1326980"/>
    <lineage>
        <taxon>Archaea</taxon>
        <taxon>Thermoproteota</taxon>
        <taxon>Thermoprotei</taxon>
        <taxon>Sulfolobales</taxon>
        <taxon>Sulfolobaceae</taxon>
        <taxon>Candidatus Aramenus</taxon>
    </lineage>
</organism>
<keyword evidence="7" id="KW-0676">Redox-active center</keyword>
<keyword evidence="3 13" id="KW-0575">Peroxidase</keyword>
<dbReference type="InterPro" id="IPR024706">
    <property type="entry name" value="Peroxiredoxin_AhpC-typ"/>
</dbReference>
<feature type="domain" description="Thioredoxin" evidence="12">
    <location>
        <begin position="3"/>
        <end position="149"/>
    </location>
</feature>
<dbReference type="GO" id="GO:0034599">
    <property type="term" value="P:cellular response to oxidative stress"/>
    <property type="evidence" value="ECO:0007669"/>
    <property type="project" value="TreeGrafter"/>
</dbReference>
<evidence type="ECO:0000256" key="10">
    <source>
        <dbReference type="ARBA" id="ARBA00049091"/>
    </source>
</evidence>
<dbReference type="GO" id="GO:0005737">
    <property type="term" value="C:cytoplasm"/>
    <property type="evidence" value="ECO:0007669"/>
    <property type="project" value="TreeGrafter"/>
</dbReference>
<dbReference type="InterPro" id="IPR050924">
    <property type="entry name" value="Peroxiredoxin_BCP/PrxQ"/>
</dbReference>
<comment type="similarity">
    <text evidence="9">Belongs to the peroxiredoxin family. BCP/PrxQ subfamily.</text>
</comment>
<dbReference type="PANTHER" id="PTHR42801">
    <property type="entry name" value="THIOREDOXIN-DEPENDENT PEROXIDE REDUCTASE"/>
    <property type="match status" value="1"/>
</dbReference>
<dbReference type="FunFam" id="3.40.30.10:FF:000007">
    <property type="entry name" value="Thioredoxin-dependent thiol peroxidase"/>
    <property type="match status" value="1"/>
</dbReference>
<name>W7KMK7_9CREN</name>
<dbReference type="PANTHER" id="PTHR42801:SF4">
    <property type="entry name" value="AHPC_TSA FAMILY PROTEIN"/>
    <property type="match status" value="1"/>
</dbReference>
<accession>W7KMK7</accession>
<dbReference type="GO" id="GO:0008379">
    <property type="term" value="F:thioredoxin peroxidase activity"/>
    <property type="evidence" value="ECO:0007669"/>
    <property type="project" value="TreeGrafter"/>
</dbReference>
<dbReference type="Proteomes" id="UP000054284">
    <property type="component" value="Unassembled WGS sequence"/>
</dbReference>
<comment type="caution">
    <text evidence="13">The sequence shown here is derived from an EMBL/GenBank/DDBJ whole genome shotgun (WGS) entry which is preliminary data.</text>
</comment>
<dbReference type="PATRIC" id="fig|1326980.6.peg.634"/>
<evidence type="ECO:0000256" key="6">
    <source>
        <dbReference type="ARBA" id="ARBA00023157"/>
    </source>
</evidence>
<keyword evidence="14" id="KW-1185">Reference proteome</keyword>
<evidence type="ECO:0000256" key="7">
    <source>
        <dbReference type="ARBA" id="ARBA00023284"/>
    </source>
</evidence>
<comment type="catalytic activity">
    <reaction evidence="10">
        <text>a hydroperoxide + [thioredoxin]-dithiol = an alcohol + [thioredoxin]-disulfide + H2O</text>
        <dbReference type="Rhea" id="RHEA:62620"/>
        <dbReference type="Rhea" id="RHEA-COMP:10698"/>
        <dbReference type="Rhea" id="RHEA-COMP:10700"/>
        <dbReference type="ChEBI" id="CHEBI:15377"/>
        <dbReference type="ChEBI" id="CHEBI:29950"/>
        <dbReference type="ChEBI" id="CHEBI:30879"/>
        <dbReference type="ChEBI" id="CHEBI:35924"/>
        <dbReference type="ChEBI" id="CHEBI:50058"/>
        <dbReference type="EC" id="1.11.1.24"/>
    </reaction>
</comment>
<gene>
    <name evidence="13" type="ORF">ASUL_03229</name>
</gene>
<evidence type="ECO:0000256" key="8">
    <source>
        <dbReference type="ARBA" id="ARBA00032824"/>
    </source>
</evidence>
<dbReference type="PIRSF" id="PIRSF000239">
    <property type="entry name" value="AHPC"/>
    <property type="match status" value="1"/>
</dbReference>
<evidence type="ECO:0000256" key="9">
    <source>
        <dbReference type="ARBA" id="ARBA00038489"/>
    </source>
</evidence>
<evidence type="ECO:0000313" key="14">
    <source>
        <dbReference type="Proteomes" id="UP000054284"/>
    </source>
</evidence>
<sequence length="149" mass="16606">MAIEIGQEAPDFEAESNQGTVKLSSLRGKKVVLYFYPKSFTPGCTRELQRFTELYSEFKQNNAEVVGVSVDSVSTQKRFAEKYNAPFPLVSDKEKKVATLYGVLNEKGTSAQRVTFVIDENGKVVAVLRNLKKAEEHADRALEIIKGKA</sequence>
<keyword evidence="5" id="KW-0560">Oxidoreductase</keyword>
<dbReference type="SUPFAM" id="SSF52833">
    <property type="entry name" value="Thioredoxin-like"/>
    <property type="match status" value="1"/>
</dbReference>
<dbReference type="GO" id="GO:0045454">
    <property type="term" value="P:cell redox homeostasis"/>
    <property type="evidence" value="ECO:0007669"/>
    <property type="project" value="TreeGrafter"/>
</dbReference>
<evidence type="ECO:0000256" key="3">
    <source>
        <dbReference type="ARBA" id="ARBA00022559"/>
    </source>
</evidence>
<keyword evidence="6" id="KW-1015">Disulfide bond</keyword>
<dbReference type="EC" id="1.11.1.24" evidence="2"/>
<evidence type="ECO:0000256" key="4">
    <source>
        <dbReference type="ARBA" id="ARBA00022862"/>
    </source>
</evidence>
<dbReference type="EMBL" id="ASRH01000003">
    <property type="protein sequence ID" value="EWG07488.1"/>
    <property type="molecule type" value="Genomic_DNA"/>
</dbReference>
<dbReference type="PROSITE" id="PS51352">
    <property type="entry name" value="THIOREDOXIN_2"/>
    <property type="match status" value="1"/>
</dbReference>
<dbReference type="Gene3D" id="3.40.30.10">
    <property type="entry name" value="Glutaredoxin"/>
    <property type="match status" value="1"/>
</dbReference>
<dbReference type="InterPro" id="IPR000866">
    <property type="entry name" value="AhpC/TSA"/>
</dbReference>
<evidence type="ECO:0000256" key="2">
    <source>
        <dbReference type="ARBA" id="ARBA00013017"/>
    </source>
</evidence>
<reference evidence="13 14" key="1">
    <citation type="journal article" date="2014" name="Genome Announc.">
        <title>Draft Genome Sequence of the Sulfolobales Archaeon AZ1, Obtained through Metagenomic Analysis of a Mexican Hot Spring.</title>
        <authorList>
            <person name="Servin-Garciduenas L.E."/>
            <person name="Martinez-Romero E."/>
        </authorList>
    </citation>
    <scope>NUCLEOTIDE SEQUENCE [LARGE SCALE GENOMIC DNA]</scope>
    <source>
        <strain evidence="13">AZ1-illumnia</strain>
    </source>
</reference>
<keyword evidence="4" id="KW-0049">Antioxidant</keyword>
<dbReference type="CDD" id="cd03017">
    <property type="entry name" value="PRX_BCP"/>
    <property type="match status" value="1"/>
</dbReference>
<protein>
    <recommendedName>
        <fullName evidence="2">thioredoxin-dependent peroxiredoxin</fullName>
        <ecNumber evidence="2">1.11.1.24</ecNumber>
    </recommendedName>
    <alternativeName>
        <fullName evidence="8">Thioredoxin peroxidase</fullName>
    </alternativeName>
</protein>
<evidence type="ECO:0000259" key="12">
    <source>
        <dbReference type="PROSITE" id="PS51352"/>
    </source>
</evidence>
<evidence type="ECO:0000256" key="1">
    <source>
        <dbReference type="ARBA" id="ARBA00011245"/>
    </source>
</evidence>
<comment type="subunit">
    <text evidence="1">Monomer.</text>
</comment>
<evidence type="ECO:0000256" key="5">
    <source>
        <dbReference type="ARBA" id="ARBA00023002"/>
    </source>
</evidence>
<dbReference type="InterPro" id="IPR013766">
    <property type="entry name" value="Thioredoxin_domain"/>
</dbReference>
<dbReference type="AlphaFoldDB" id="W7KMK7"/>
<proteinExistence type="inferred from homology"/>
<evidence type="ECO:0000313" key="13">
    <source>
        <dbReference type="EMBL" id="EWG07488.1"/>
    </source>
</evidence>
<feature type="active site" description="Cysteine sulfenic acid (-SOH) intermediate; for peroxidase activity" evidence="11">
    <location>
        <position position="44"/>
    </location>
</feature>